<accession>A0A5E8CIC1</accession>
<proteinExistence type="predicted"/>
<evidence type="ECO:0000313" key="1">
    <source>
        <dbReference type="EMBL" id="VVU94424.1"/>
    </source>
</evidence>
<protein>
    <submittedName>
        <fullName evidence="1">Uncharacterized protein</fullName>
    </submittedName>
</protein>
<dbReference type="EMBL" id="CABVLZ010000001">
    <property type="protein sequence ID" value="VVU94424.1"/>
    <property type="molecule type" value="Genomic_DNA"/>
</dbReference>
<name>A0A5E8CIC1_9ZZZZ</name>
<gene>
    <name evidence="1" type="ORF">CPAV1605_146</name>
</gene>
<organism evidence="1">
    <name type="scientific">seawater metagenome</name>
    <dbReference type="NCBI Taxonomy" id="1561972"/>
    <lineage>
        <taxon>unclassified sequences</taxon>
        <taxon>metagenomes</taxon>
        <taxon>ecological metagenomes</taxon>
    </lineage>
</organism>
<reference evidence="1" key="1">
    <citation type="submission" date="2019-09" db="EMBL/GenBank/DDBJ databases">
        <authorList>
            <person name="Needham M D."/>
        </authorList>
    </citation>
    <scope>NUCLEOTIDE SEQUENCE</scope>
</reference>
<dbReference type="AlphaFoldDB" id="A0A5E8CIC1"/>
<sequence length="125" mass="13948">MENNNKNIYILVKTKNNIDLVGNIGGNLGGNLDTNLTIIGIFSSYDLASSHITPNLSNLNIKYKILGPYIIDQLATNPIFPFFPRVAPPKLNLNIIDNDTIPDYPILTDGKNKQFTFPDPFKKID</sequence>